<dbReference type="PANTHER" id="PTHR30093:SF2">
    <property type="entry name" value="TYPE II SECRETION SYSTEM PROTEIN H"/>
    <property type="match status" value="1"/>
</dbReference>
<dbReference type="NCBIfam" id="TIGR04294">
    <property type="entry name" value="pre_pil_HX9DG"/>
    <property type="match status" value="1"/>
</dbReference>
<organism evidence="3 4">
    <name type="scientific">Bremerella alba</name>
    <dbReference type="NCBI Taxonomy" id="980252"/>
    <lineage>
        <taxon>Bacteria</taxon>
        <taxon>Pseudomonadati</taxon>
        <taxon>Planctomycetota</taxon>
        <taxon>Planctomycetia</taxon>
        <taxon>Pirellulales</taxon>
        <taxon>Pirellulaceae</taxon>
        <taxon>Bremerella</taxon>
    </lineage>
</organism>
<gene>
    <name evidence="3" type="ORF">HOV93_06070</name>
</gene>
<dbReference type="InterPro" id="IPR045584">
    <property type="entry name" value="Pilin-like"/>
</dbReference>
<dbReference type="InterPro" id="IPR012902">
    <property type="entry name" value="N_methyl_site"/>
</dbReference>
<keyword evidence="1" id="KW-1133">Transmembrane helix</keyword>
<dbReference type="PANTHER" id="PTHR30093">
    <property type="entry name" value="GENERAL SECRETION PATHWAY PROTEIN G"/>
    <property type="match status" value="1"/>
</dbReference>
<keyword evidence="1" id="KW-0472">Membrane</keyword>
<dbReference type="EMBL" id="JABRWO010000001">
    <property type="protein sequence ID" value="MBA2113458.1"/>
    <property type="molecule type" value="Genomic_DNA"/>
</dbReference>
<dbReference type="SUPFAM" id="SSF54523">
    <property type="entry name" value="Pili subunits"/>
    <property type="match status" value="1"/>
</dbReference>
<evidence type="ECO:0000313" key="3">
    <source>
        <dbReference type="EMBL" id="MBA2113458.1"/>
    </source>
</evidence>
<keyword evidence="1" id="KW-0812">Transmembrane</keyword>
<feature type="domain" description="DUF1559" evidence="2">
    <location>
        <begin position="36"/>
        <end position="282"/>
    </location>
</feature>
<evidence type="ECO:0000256" key="1">
    <source>
        <dbReference type="SAM" id="Phobius"/>
    </source>
</evidence>
<dbReference type="RefSeq" id="WP_207394929.1">
    <property type="nucleotide sequence ID" value="NZ_JABRWO010000001.1"/>
</dbReference>
<accession>A0A7V8V1Z3</accession>
<dbReference type="InterPro" id="IPR011453">
    <property type="entry name" value="DUF1559"/>
</dbReference>
<dbReference type="Pfam" id="PF07596">
    <property type="entry name" value="SBP_bac_10"/>
    <property type="match status" value="1"/>
</dbReference>
<evidence type="ECO:0000259" key="2">
    <source>
        <dbReference type="Pfam" id="PF07596"/>
    </source>
</evidence>
<keyword evidence="4" id="KW-1185">Reference proteome</keyword>
<dbReference type="InterPro" id="IPR027558">
    <property type="entry name" value="Pre_pil_HX9DG_C"/>
</dbReference>
<sequence length="319" mass="34839">MKESSLSARGGFTLVELLVVIAIIGVLIALLLPAVQQAREAARRMHCQNNLKQMGLALHNHHDTFREFPPGIIYHKSWSWGTLILPYLEQGTLYDQLKVVSGGTNGEWGPFDVDDTDTLELARTILSVYRCPSDTVPDYNDKCDRSYAMLLASSNYVAVLGSLSDPTNSIAVDKTTGGNGMLYWGSSHNMASVVDGTSNTMLICERGYRNHKASVWASVTDRGTKNPGTLNRHYTTTAVGYTQSGRDQKINGTYSNACSSEHPGGAQFLFCDGSVHFLSETTSVSIGDETDDPTSVDYVWAGVVDRLACRDDLRTVTLP</sequence>
<evidence type="ECO:0000313" key="4">
    <source>
        <dbReference type="Proteomes" id="UP000551616"/>
    </source>
</evidence>
<reference evidence="3 4" key="1">
    <citation type="submission" date="2020-05" db="EMBL/GenBank/DDBJ databases">
        <title>Bremerella alba sp. nov., a novel planctomycete isolated from the surface of the macroalga Fucus spiralis.</title>
        <authorList>
            <person name="Godinho O."/>
            <person name="Botelho R."/>
            <person name="Albuquerque L."/>
            <person name="Wiegand S."/>
            <person name="Da Costa M.S."/>
            <person name="Lobo-Da-Cunha A."/>
            <person name="Jogler C."/>
            <person name="Lage O.M."/>
        </authorList>
    </citation>
    <scope>NUCLEOTIDE SEQUENCE [LARGE SCALE GENOMIC DNA]</scope>
    <source>
        <strain evidence="3 4">FF15</strain>
    </source>
</reference>
<dbReference type="NCBIfam" id="TIGR02532">
    <property type="entry name" value="IV_pilin_GFxxxE"/>
    <property type="match status" value="1"/>
</dbReference>
<proteinExistence type="predicted"/>
<name>A0A7V8V1Z3_9BACT</name>
<protein>
    <recommendedName>
        <fullName evidence="2">DUF1559 domain-containing protein</fullName>
    </recommendedName>
</protein>
<dbReference type="AlphaFoldDB" id="A0A7V8V1Z3"/>
<dbReference type="Pfam" id="PF07963">
    <property type="entry name" value="N_methyl"/>
    <property type="match status" value="1"/>
</dbReference>
<dbReference type="Proteomes" id="UP000551616">
    <property type="component" value="Unassembled WGS sequence"/>
</dbReference>
<dbReference type="Gene3D" id="3.30.700.10">
    <property type="entry name" value="Glycoprotein, Type 4 Pilin"/>
    <property type="match status" value="1"/>
</dbReference>
<dbReference type="PROSITE" id="PS00409">
    <property type="entry name" value="PROKAR_NTER_METHYL"/>
    <property type="match status" value="1"/>
</dbReference>
<feature type="transmembrane region" description="Helical" evidence="1">
    <location>
        <begin position="12"/>
        <end position="35"/>
    </location>
</feature>
<comment type="caution">
    <text evidence="3">The sequence shown here is derived from an EMBL/GenBank/DDBJ whole genome shotgun (WGS) entry which is preliminary data.</text>
</comment>